<keyword evidence="2" id="KW-1185">Reference proteome</keyword>
<proteinExistence type="predicted"/>
<dbReference type="RefSeq" id="WP_207881351.1">
    <property type="nucleotide sequence ID" value="NZ_JAFVMF010000009.1"/>
</dbReference>
<dbReference type="Proteomes" id="UP000664771">
    <property type="component" value="Unassembled WGS sequence"/>
</dbReference>
<comment type="caution">
    <text evidence="1">The sequence shown here is derived from an EMBL/GenBank/DDBJ whole genome shotgun (WGS) entry which is preliminary data.</text>
</comment>
<accession>A0ABS3LVW3</accession>
<organism evidence="1 2">
    <name type="scientific">Acetobacter sacchari</name>
    <dbReference type="NCBI Taxonomy" id="2661687"/>
    <lineage>
        <taxon>Bacteria</taxon>
        <taxon>Pseudomonadati</taxon>
        <taxon>Pseudomonadota</taxon>
        <taxon>Alphaproteobacteria</taxon>
        <taxon>Acetobacterales</taxon>
        <taxon>Acetobacteraceae</taxon>
        <taxon>Acetobacter</taxon>
    </lineage>
</organism>
<sequence>MILSYSKGAGAQSQTRHFDVASGHDTVHVWTKASRGCQRRGGSATPAAHTAALVTARPVS</sequence>
<protein>
    <submittedName>
        <fullName evidence="1">Uncharacterized protein</fullName>
    </submittedName>
</protein>
<evidence type="ECO:0000313" key="1">
    <source>
        <dbReference type="EMBL" id="MBO1360038.1"/>
    </source>
</evidence>
<name>A0ABS3LVW3_9PROT</name>
<reference evidence="1 2" key="1">
    <citation type="submission" date="2021-03" db="EMBL/GenBank/DDBJ databases">
        <title>The complete genome sequence of Acetobacter sacchari TBRC 11175.</title>
        <authorList>
            <person name="Charoenyingcharoen P."/>
            <person name="Yukphan P."/>
        </authorList>
    </citation>
    <scope>NUCLEOTIDE SEQUENCE [LARGE SCALE GENOMIC DNA]</scope>
    <source>
        <strain evidence="1 2">TBRC 11175</strain>
    </source>
</reference>
<gene>
    <name evidence="1" type="ORF">J2D73_09545</name>
</gene>
<dbReference type="EMBL" id="JAFVMF010000009">
    <property type="protein sequence ID" value="MBO1360038.1"/>
    <property type="molecule type" value="Genomic_DNA"/>
</dbReference>
<evidence type="ECO:0000313" key="2">
    <source>
        <dbReference type="Proteomes" id="UP000664771"/>
    </source>
</evidence>